<reference evidence="6" key="1">
    <citation type="submission" date="2019-10" db="EMBL/GenBank/DDBJ databases">
        <title>Complete genome sequence of Corynebacterium urogenitalis DSM 108747, isolated from the genital tract of a cow.</title>
        <authorList>
            <person name="Ruckert C."/>
            <person name="Ballas P."/>
            <person name="Wagener K."/>
            <person name="Drillich M."/>
            <person name="Kaempfer P."/>
            <person name="Busse H.-J."/>
            <person name="Ehling-Schulz M."/>
        </authorList>
    </citation>
    <scope>NUCLEOTIDE SEQUENCE [LARGE SCALE GENOMIC DNA]</scope>
    <source>
        <strain evidence="6">LMM 1652</strain>
    </source>
</reference>
<dbReference type="PANTHER" id="PTHR12304:SF4">
    <property type="entry name" value="URIDINE NUCLEOSIDASE"/>
    <property type="match status" value="1"/>
</dbReference>
<dbReference type="EC" id="3.2.-.-" evidence="5"/>
<dbReference type="KEGG" id="cuo:CUROG_01475"/>
<dbReference type="InterPro" id="IPR001910">
    <property type="entry name" value="Inosine/uridine_hydrolase_dom"/>
</dbReference>
<feature type="compositionally biased region" description="Low complexity" evidence="3">
    <location>
        <begin position="67"/>
        <end position="81"/>
    </location>
</feature>
<dbReference type="Proteomes" id="UP000326711">
    <property type="component" value="Chromosome"/>
</dbReference>
<protein>
    <submittedName>
        <fullName evidence="5">Non-specific ribonucleoside hydrolase RihC</fullName>
        <ecNumber evidence="5">3.2.-.-</ecNumber>
    </submittedName>
</protein>
<dbReference type="Gene3D" id="3.90.245.10">
    <property type="entry name" value="Ribonucleoside hydrolase-like"/>
    <property type="match status" value="1"/>
</dbReference>
<feature type="region of interest" description="Disordered" evidence="3">
    <location>
        <begin position="67"/>
        <end position="86"/>
    </location>
</feature>
<dbReference type="InterPro" id="IPR023186">
    <property type="entry name" value="IUNH"/>
</dbReference>
<dbReference type="InterPro" id="IPR036452">
    <property type="entry name" value="Ribo_hydro-like"/>
</dbReference>
<evidence type="ECO:0000256" key="2">
    <source>
        <dbReference type="ARBA" id="ARBA00023295"/>
    </source>
</evidence>
<evidence type="ECO:0000256" key="3">
    <source>
        <dbReference type="SAM" id="MobiDB-lite"/>
    </source>
</evidence>
<evidence type="ECO:0000313" key="6">
    <source>
        <dbReference type="Proteomes" id="UP000326711"/>
    </source>
</evidence>
<keyword evidence="1 5" id="KW-0378">Hydrolase</keyword>
<dbReference type="GO" id="GO:0005829">
    <property type="term" value="C:cytosol"/>
    <property type="evidence" value="ECO:0007669"/>
    <property type="project" value="TreeGrafter"/>
</dbReference>
<name>A0A5J6Z7T3_9CORY</name>
<dbReference type="PANTHER" id="PTHR12304">
    <property type="entry name" value="INOSINE-URIDINE PREFERRING NUCLEOSIDE HYDROLASE"/>
    <property type="match status" value="1"/>
</dbReference>
<sequence length="320" mass="34935">MTIPRVIADVDTGIDDALALAWLGSLHARGKIELTVTTSAGNTTVTNAARNSNAVLRMTGSRARAIPGLPRPRVLPLTTTPETHGPAGLGYWEDHGPEDEPDPGRSFLEAWRAAEPTHVLIAGPATNLAYAMDHAPRLLENTHVTLMTGAFTYPGNTTPTAEWNAWVDPHALKHVLANWPATAPLLTICPINSTERVLLTPQRLQEVLQHLSLAQAELADLLIDATRFYFEFHEEVGVGYQAQIHDLAAAQVLLRDELWILRGDVEKKKATVDVEADSDLLRGTTVADWDGSYWDRAPNAEILTRIAPESVFATFEKALG</sequence>
<evidence type="ECO:0000259" key="4">
    <source>
        <dbReference type="Pfam" id="PF01156"/>
    </source>
</evidence>
<dbReference type="GO" id="GO:0006152">
    <property type="term" value="P:purine nucleoside catabolic process"/>
    <property type="evidence" value="ECO:0007669"/>
    <property type="project" value="TreeGrafter"/>
</dbReference>
<dbReference type="GO" id="GO:0008477">
    <property type="term" value="F:purine nucleosidase activity"/>
    <property type="evidence" value="ECO:0007669"/>
    <property type="project" value="TreeGrafter"/>
</dbReference>
<dbReference type="RefSeq" id="WP_151902165.1">
    <property type="nucleotide sequence ID" value="NZ_CP045032.1"/>
</dbReference>
<keyword evidence="2 5" id="KW-0326">Glycosidase</keyword>
<dbReference type="AlphaFoldDB" id="A0A5J6Z7T3"/>
<dbReference type="OrthoDB" id="9797882at2"/>
<evidence type="ECO:0000256" key="1">
    <source>
        <dbReference type="ARBA" id="ARBA00022801"/>
    </source>
</evidence>
<proteinExistence type="predicted"/>
<dbReference type="Pfam" id="PF01156">
    <property type="entry name" value="IU_nuc_hydro"/>
    <property type="match status" value="1"/>
</dbReference>
<organism evidence="5 6">
    <name type="scientific">Corynebacterium urogenitale</name>
    <dbReference type="NCBI Taxonomy" id="2487892"/>
    <lineage>
        <taxon>Bacteria</taxon>
        <taxon>Bacillati</taxon>
        <taxon>Actinomycetota</taxon>
        <taxon>Actinomycetes</taxon>
        <taxon>Mycobacteriales</taxon>
        <taxon>Corynebacteriaceae</taxon>
        <taxon>Corynebacterium</taxon>
    </lineage>
</organism>
<dbReference type="EMBL" id="CP045032">
    <property type="protein sequence ID" value="QFQ01695.1"/>
    <property type="molecule type" value="Genomic_DNA"/>
</dbReference>
<keyword evidence="6" id="KW-1185">Reference proteome</keyword>
<dbReference type="SUPFAM" id="SSF53590">
    <property type="entry name" value="Nucleoside hydrolase"/>
    <property type="match status" value="1"/>
</dbReference>
<gene>
    <name evidence="5" type="primary">rihC</name>
    <name evidence="5" type="ORF">CUROG_01475</name>
</gene>
<evidence type="ECO:0000313" key="5">
    <source>
        <dbReference type="EMBL" id="QFQ01695.1"/>
    </source>
</evidence>
<accession>A0A5J6Z7T3</accession>
<feature type="domain" description="Inosine/uridine-preferring nucleoside hydrolase" evidence="4">
    <location>
        <begin position="6"/>
        <end position="311"/>
    </location>
</feature>